<evidence type="ECO:0000256" key="9">
    <source>
        <dbReference type="ARBA" id="ARBA00023163"/>
    </source>
</evidence>
<keyword evidence="7" id="KW-0805">Transcription regulation</keyword>
<dbReference type="FunFam" id="3.30.160.60:FF:001442">
    <property type="entry name" value="zinc finger protein 696"/>
    <property type="match status" value="1"/>
</dbReference>
<dbReference type="GO" id="GO:0000978">
    <property type="term" value="F:RNA polymerase II cis-regulatory region sequence-specific DNA binding"/>
    <property type="evidence" value="ECO:0007669"/>
    <property type="project" value="TreeGrafter"/>
</dbReference>
<proteinExistence type="inferred from homology"/>
<comment type="subcellular location">
    <subcellularLocation>
        <location evidence="1">Nucleus</location>
    </subcellularLocation>
</comment>
<dbReference type="AlphaFoldDB" id="A0A3P9D357"/>
<comment type="similarity">
    <text evidence="2">Belongs to the krueppel C2H2-type zinc-finger protein family.</text>
</comment>
<keyword evidence="5 11" id="KW-0863">Zinc-finger</keyword>
<evidence type="ECO:0000256" key="8">
    <source>
        <dbReference type="ARBA" id="ARBA00023125"/>
    </source>
</evidence>
<dbReference type="SUPFAM" id="SSF57667">
    <property type="entry name" value="beta-beta-alpha zinc fingers"/>
    <property type="match status" value="2"/>
</dbReference>
<feature type="domain" description="C2H2-type" evidence="12">
    <location>
        <begin position="28"/>
        <end position="56"/>
    </location>
</feature>
<feature type="domain" description="C2H2-type" evidence="12">
    <location>
        <begin position="113"/>
        <end position="140"/>
    </location>
</feature>
<keyword evidence="9" id="KW-0804">Transcription</keyword>
<evidence type="ECO:0000256" key="2">
    <source>
        <dbReference type="ARBA" id="ARBA00006991"/>
    </source>
</evidence>
<evidence type="ECO:0000259" key="12">
    <source>
        <dbReference type="PROSITE" id="PS50157"/>
    </source>
</evidence>
<dbReference type="FunFam" id="3.30.160.60:FF:000512">
    <property type="entry name" value="zinc finger protein 197 isoform X1"/>
    <property type="match status" value="1"/>
</dbReference>
<dbReference type="GO" id="GO:0008270">
    <property type="term" value="F:zinc ion binding"/>
    <property type="evidence" value="ECO:0007669"/>
    <property type="project" value="UniProtKB-KW"/>
</dbReference>
<organism evidence="13 14">
    <name type="scientific">Maylandia zebra</name>
    <name type="common">zebra mbuna</name>
    <dbReference type="NCBI Taxonomy" id="106582"/>
    <lineage>
        <taxon>Eukaryota</taxon>
        <taxon>Metazoa</taxon>
        <taxon>Chordata</taxon>
        <taxon>Craniata</taxon>
        <taxon>Vertebrata</taxon>
        <taxon>Euteleostomi</taxon>
        <taxon>Actinopterygii</taxon>
        <taxon>Neopterygii</taxon>
        <taxon>Teleostei</taxon>
        <taxon>Neoteleostei</taxon>
        <taxon>Acanthomorphata</taxon>
        <taxon>Ovalentaria</taxon>
        <taxon>Cichlomorphae</taxon>
        <taxon>Cichliformes</taxon>
        <taxon>Cichlidae</taxon>
        <taxon>African cichlids</taxon>
        <taxon>Pseudocrenilabrinae</taxon>
        <taxon>Haplochromini</taxon>
        <taxon>Maylandia</taxon>
        <taxon>Maylandia zebra complex</taxon>
    </lineage>
</organism>
<keyword evidence="6" id="KW-0862">Zinc</keyword>
<dbReference type="InterPro" id="IPR036236">
    <property type="entry name" value="Znf_C2H2_sf"/>
</dbReference>
<evidence type="ECO:0000256" key="5">
    <source>
        <dbReference type="ARBA" id="ARBA00022771"/>
    </source>
</evidence>
<feature type="domain" description="C2H2-type" evidence="12">
    <location>
        <begin position="57"/>
        <end position="84"/>
    </location>
</feature>
<dbReference type="FunFam" id="3.30.160.60:FF:001480">
    <property type="entry name" value="Si:cabz01071911.3"/>
    <property type="match status" value="1"/>
</dbReference>
<evidence type="ECO:0000313" key="13">
    <source>
        <dbReference type="Ensembl" id="ENSMZEP00005029013.1"/>
    </source>
</evidence>
<evidence type="ECO:0000256" key="1">
    <source>
        <dbReference type="ARBA" id="ARBA00004123"/>
    </source>
</evidence>
<dbReference type="PANTHER" id="PTHR24388">
    <property type="entry name" value="ZINC FINGER PROTEIN"/>
    <property type="match status" value="1"/>
</dbReference>
<dbReference type="Proteomes" id="UP000265160">
    <property type="component" value="LG17"/>
</dbReference>
<evidence type="ECO:0000256" key="3">
    <source>
        <dbReference type="ARBA" id="ARBA00022723"/>
    </source>
</evidence>
<feature type="domain" description="C2H2-type" evidence="12">
    <location>
        <begin position="85"/>
        <end position="112"/>
    </location>
</feature>
<keyword evidence="10" id="KW-0539">Nucleus</keyword>
<evidence type="ECO:0000256" key="6">
    <source>
        <dbReference type="ARBA" id="ARBA00022833"/>
    </source>
</evidence>
<dbReference type="PROSITE" id="PS50157">
    <property type="entry name" value="ZINC_FINGER_C2H2_2"/>
    <property type="match status" value="4"/>
</dbReference>
<dbReference type="PANTHER" id="PTHR24388:SF53">
    <property type="entry name" value="CHORION TRANSCRIPTION FACTOR CF2-RELATED"/>
    <property type="match status" value="1"/>
</dbReference>
<evidence type="ECO:0000256" key="4">
    <source>
        <dbReference type="ARBA" id="ARBA00022737"/>
    </source>
</evidence>
<evidence type="ECO:0000256" key="7">
    <source>
        <dbReference type="ARBA" id="ARBA00023015"/>
    </source>
</evidence>
<accession>A0A3P9D357</accession>
<dbReference type="GO" id="GO:0000981">
    <property type="term" value="F:DNA-binding transcription factor activity, RNA polymerase II-specific"/>
    <property type="evidence" value="ECO:0007669"/>
    <property type="project" value="TreeGrafter"/>
</dbReference>
<sequence>FYTSNRLSRIDLASFKLHMKVHTDERPCFCEKCGKTFRRNDKLRLHMRTTHTGERPYLCTTCGNRFVNASKLKRHTRTHTDEKPHVCNTCGKRFIRLSRLTSHTRIHTGEKPYSCQICQKDFAYTTSLKVHMRVHTGEKGNAGVIDTHLLTECRFPELKMCISLKALSSQNTSSQQLKSTHISVNHQTPVWVQPRVSS</sequence>
<protein>
    <recommendedName>
        <fullName evidence="12">C2H2-type domain-containing protein</fullName>
    </recommendedName>
</protein>
<dbReference type="GeneTree" id="ENSGT01150000286952"/>
<dbReference type="Pfam" id="PF00096">
    <property type="entry name" value="zf-C2H2"/>
    <property type="match status" value="4"/>
</dbReference>
<keyword evidence="14" id="KW-1185">Reference proteome</keyword>
<evidence type="ECO:0000256" key="11">
    <source>
        <dbReference type="PROSITE-ProRule" id="PRU00042"/>
    </source>
</evidence>
<reference evidence="13" key="2">
    <citation type="submission" date="2025-08" db="UniProtKB">
        <authorList>
            <consortium name="Ensembl"/>
        </authorList>
    </citation>
    <scope>IDENTIFICATION</scope>
</reference>
<dbReference type="SMART" id="SM00355">
    <property type="entry name" value="ZnF_C2H2"/>
    <property type="match status" value="4"/>
</dbReference>
<dbReference type="PROSITE" id="PS00028">
    <property type="entry name" value="ZINC_FINGER_C2H2_1"/>
    <property type="match status" value="4"/>
</dbReference>
<name>A0A3P9D357_9CICH</name>
<dbReference type="FunFam" id="3.30.160.60:FF:000065">
    <property type="entry name" value="B-cell CLL/lymphoma 6, member B"/>
    <property type="match status" value="1"/>
</dbReference>
<reference evidence="13 14" key="1">
    <citation type="journal article" date="2014" name="Nature">
        <title>The genomic substrate for adaptive radiation in African cichlid fish.</title>
        <authorList>
            <person name="Brawand D."/>
            <person name="Wagner C.E."/>
            <person name="Li Y.I."/>
            <person name="Malinsky M."/>
            <person name="Keller I."/>
            <person name="Fan S."/>
            <person name="Simakov O."/>
            <person name="Ng A.Y."/>
            <person name="Lim Z.W."/>
            <person name="Bezault E."/>
            <person name="Turner-Maier J."/>
            <person name="Johnson J."/>
            <person name="Alcazar R."/>
            <person name="Noh H.J."/>
            <person name="Russell P."/>
            <person name="Aken B."/>
            <person name="Alfoldi J."/>
            <person name="Amemiya C."/>
            <person name="Azzouzi N."/>
            <person name="Baroiller J.F."/>
            <person name="Barloy-Hubler F."/>
            <person name="Berlin A."/>
            <person name="Bloomquist R."/>
            <person name="Carleton K.L."/>
            <person name="Conte M.A."/>
            <person name="D'Cotta H."/>
            <person name="Eshel O."/>
            <person name="Gaffney L."/>
            <person name="Galibert F."/>
            <person name="Gante H.F."/>
            <person name="Gnerre S."/>
            <person name="Greuter L."/>
            <person name="Guyon R."/>
            <person name="Haddad N.S."/>
            <person name="Haerty W."/>
            <person name="Harris R.M."/>
            <person name="Hofmann H.A."/>
            <person name="Hourlier T."/>
            <person name="Hulata G."/>
            <person name="Jaffe D.B."/>
            <person name="Lara M."/>
            <person name="Lee A.P."/>
            <person name="MacCallum I."/>
            <person name="Mwaiko S."/>
            <person name="Nikaido M."/>
            <person name="Nishihara H."/>
            <person name="Ozouf-Costaz C."/>
            <person name="Penman D.J."/>
            <person name="Przybylski D."/>
            <person name="Rakotomanga M."/>
            <person name="Renn S.C.P."/>
            <person name="Ribeiro F.J."/>
            <person name="Ron M."/>
            <person name="Salzburger W."/>
            <person name="Sanchez-Pulido L."/>
            <person name="Santos M.E."/>
            <person name="Searle S."/>
            <person name="Sharpe T."/>
            <person name="Swofford R."/>
            <person name="Tan F.J."/>
            <person name="Williams L."/>
            <person name="Young S."/>
            <person name="Yin S."/>
            <person name="Okada N."/>
            <person name="Kocher T.D."/>
            <person name="Miska E.A."/>
            <person name="Lander E.S."/>
            <person name="Venkatesh B."/>
            <person name="Fernald R.D."/>
            <person name="Meyer A."/>
            <person name="Ponting C.P."/>
            <person name="Streelman J.T."/>
            <person name="Lindblad-Toh K."/>
            <person name="Seehausen O."/>
            <person name="Di Palma F."/>
        </authorList>
    </citation>
    <scope>NUCLEOTIDE SEQUENCE</scope>
</reference>
<keyword evidence="4" id="KW-0677">Repeat</keyword>
<dbReference type="InterPro" id="IPR050527">
    <property type="entry name" value="Snail/Krueppel_Znf"/>
</dbReference>
<evidence type="ECO:0000313" key="14">
    <source>
        <dbReference type="Proteomes" id="UP000265160"/>
    </source>
</evidence>
<evidence type="ECO:0000256" key="10">
    <source>
        <dbReference type="ARBA" id="ARBA00023242"/>
    </source>
</evidence>
<keyword evidence="8" id="KW-0238">DNA-binding</keyword>
<keyword evidence="3" id="KW-0479">Metal-binding</keyword>
<dbReference type="GO" id="GO:0005634">
    <property type="term" value="C:nucleus"/>
    <property type="evidence" value="ECO:0007669"/>
    <property type="project" value="UniProtKB-SubCell"/>
</dbReference>
<reference evidence="13" key="3">
    <citation type="submission" date="2025-09" db="UniProtKB">
        <authorList>
            <consortium name="Ensembl"/>
        </authorList>
    </citation>
    <scope>IDENTIFICATION</scope>
</reference>
<dbReference type="InterPro" id="IPR013087">
    <property type="entry name" value="Znf_C2H2_type"/>
</dbReference>
<dbReference type="Gene3D" id="3.30.160.60">
    <property type="entry name" value="Classic Zinc Finger"/>
    <property type="match status" value="4"/>
</dbReference>
<dbReference type="Ensembl" id="ENSMZET00005029931.1">
    <property type="protein sequence ID" value="ENSMZEP00005029013.1"/>
    <property type="gene ID" value="ENSMZEG00005021639.1"/>
</dbReference>